<dbReference type="Proteomes" id="UP000198619">
    <property type="component" value="Unassembled WGS sequence"/>
</dbReference>
<protein>
    <submittedName>
        <fullName evidence="2">Uncharacterized protein</fullName>
    </submittedName>
</protein>
<dbReference type="EMBL" id="FOKI01000001">
    <property type="protein sequence ID" value="SFA70731.1"/>
    <property type="molecule type" value="Genomic_DNA"/>
</dbReference>
<accession>A0A1I0V370</accession>
<feature type="transmembrane region" description="Helical" evidence="1">
    <location>
        <begin position="29"/>
        <end position="47"/>
    </location>
</feature>
<organism evidence="2 3">
    <name type="scientific">Clostridium frigidicarnis</name>
    <dbReference type="NCBI Taxonomy" id="84698"/>
    <lineage>
        <taxon>Bacteria</taxon>
        <taxon>Bacillati</taxon>
        <taxon>Bacillota</taxon>
        <taxon>Clostridia</taxon>
        <taxon>Eubacteriales</taxon>
        <taxon>Clostridiaceae</taxon>
        <taxon>Clostridium</taxon>
    </lineage>
</organism>
<proteinExistence type="predicted"/>
<keyword evidence="1" id="KW-0812">Transmembrane</keyword>
<evidence type="ECO:0000256" key="1">
    <source>
        <dbReference type="SAM" id="Phobius"/>
    </source>
</evidence>
<sequence>MLRLYSTLVVLTLIIICMNNVEKKPSQELKWGAGIICLVPVLIFLLVDMR</sequence>
<dbReference type="AlphaFoldDB" id="A0A1I0V370"/>
<keyword evidence="1" id="KW-1133">Transmembrane helix</keyword>
<dbReference type="STRING" id="84698.SAMN04488528_1001127"/>
<reference evidence="2 3" key="1">
    <citation type="submission" date="2016-10" db="EMBL/GenBank/DDBJ databases">
        <authorList>
            <person name="de Groot N.N."/>
        </authorList>
    </citation>
    <scope>NUCLEOTIDE SEQUENCE [LARGE SCALE GENOMIC DNA]</scope>
    <source>
        <strain evidence="2 3">DSM 12271</strain>
    </source>
</reference>
<keyword evidence="3" id="KW-1185">Reference proteome</keyword>
<keyword evidence="1" id="KW-0472">Membrane</keyword>
<gene>
    <name evidence="2" type="ORF">SAMN04488528_1001127</name>
</gene>
<evidence type="ECO:0000313" key="3">
    <source>
        <dbReference type="Proteomes" id="UP000198619"/>
    </source>
</evidence>
<evidence type="ECO:0000313" key="2">
    <source>
        <dbReference type="EMBL" id="SFA70731.1"/>
    </source>
</evidence>
<name>A0A1I0V370_9CLOT</name>